<evidence type="ECO:0000256" key="5">
    <source>
        <dbReference type="ARBA" id="ARBA00022840"/>
    </source>
</evidence>
<feature type="domain" description="Protein kinase" evidence="7">
    <location>
        <begin position="9"/>
        <end position="275"/>
    </location>
</feature>
<dbReference type="GO" id="GO:0004674">
    <property type="term" value="F:protein serine/threonine kinase activity"/>
    <property type="evidence" value="ECO:0007669"/>
    <property type="project" value="UniProtKB-EC"/>
</dbReference>
<dbReference type="SUPFAM" id="SSF56112">
    <property type="entry name" value="Protein kinase-like (PK-like)"/>
    <property type="match status" value="2"/>
</dbReference>
<dbReference type="GO" id="GO:0005776">
    <property type="term" value="C:autophagosome"/>
    <property type="evidence" value="ECO:0007669"/>
    <property type="project" value="TreeGrafter"/>
</dbReference>
<dbReference type="GO" id="GO:0016020">
    <property type="term" value="C:membrane"/>
    <property type="evidence" value="ECO:0007669"/>
    <property type="project" value="TreeGrafter"/>
</dbReference>
<feature type="region of interest" description="Disordered" evidence="6">
    <location>
        <begin position="1078"/>
        <end position="1114"/>
    </location>
</feature>
<dbReference type="Proteomes" id="UP000247702">
    <property type="component" value="Unassembled WGS sequence"/>
</dbReference>
<evidence type="ECO:0000256" key="2">
    <source>
        <dbReference type="ARBA" id="ARBA00022679"/>
    </source>
</evidence>
<dbReference type="STRING" id="94130.A0A2Z6R920"/>
<feature type="domain" description="Protein kinase" evidence="7">
    <location>
        <begin position="797"/>
        <end position="1079"/>
    </location>
</feature>
<dbReference type="InterPro" id="IPR011009">
    <property type="entry name" value="Kinase-like_dom_sf"/>
</dbReference>
<dbReference type="InterPro" id="IPR008266">
    <property type="entry name" value="Tyr_kinase_AS"/>
</dbReference>
<dbReference type="PROSITE" id="PS00109">
    <property type="entry name" value="PROTEIN_KINASE_TYR"/>
    <property type="match status" value="1"/>
</dbReference>
<organism evidence="8 9">
    <name type="scientific">Rhizophagus clarus</name>
    <dbReference type="NCBI Taxonomy" id="94130"/>
    <lineage>
        <taxon>Eukaryota</taxon>
        <taxon>Fungi</taxon>
        <taxon>Fungi incertae sedis</taxon>
        <taxon>Mucoromycota</taxon>
        <taxon>Glomeromycotina</taxon>
        <taxon>Glomeromycetes</taxon>
        <taxon>Glomerales</taxon>
        <taxon>Glomeraceae</taxon>
        <taxon>Rhizophagus</taxon>
    </lineage>
</organism>
<feature type="compositionally biased region" description="Polar residues" evidence="6">
    <location>
        <begin position="1102"/>
        <end position="1114"/>
    </location>
</feature>
<evidence type="ECO:0000256" key="6">
    <source>
        <dbReference type="SAM" id="MobiDB-lite"/>
    </source>
</evidence>
<comment type="caution">
    <text evidence="8">The sequence shown here is derived from an EMBL/GenBank/DDBJ whole genome shotgun (WGS) entry which is preliminary data.</text>
</comment>
<evidence type="ECO:0000259" key="7">
    <source>
        <dbReference type="PROSITE" id="PS50011"/>
    </source>
</evidence>
<keyword evidence="3" id="KW-0547">Nucleotide-binding</keyword>
<dbReference type="Pfam" id="PF07714">
    <property type="entry name" value="PK_Tyr_Ser-Thr"/>
    <property type="match status" value="1"/>
</dbReference>
<evidence type="ECO:0000313" key="9">
    <source>
        <dbReference type="Proteomes" id="UP000247702"/>
    </source>
</evidence>
<dbReference type="GO" id="GO:0010506">
    <property type="term" value="P:regulation of autophagy"/>
    <property type="evidence" value="ECO:0007669"/>
    <property type="project" value="InterPro"/>
</dbReference>
<dbReference type="GO" id="GO:0005524">
    <property type="term" value="F:ATP binding"/>
    <property type="evidence" value="ECO:0007669"/>
    <property type="project" value="UniProtKB-KW"/>
</dbReference>
<keyword evidence="2" id="KW-0808">Transferase</keyword>
<keyword evidence="4" id="KW-0418">Kinase</keyword>
<dbReference type="PANTHER" id="PTHR24348:SF22">
    <property type="entry name" value="NON-SPECIFIC SERINE_THREONINE PROTEIN KINASE"/>
    <property type="match status" value="1"/>
</dbReference>
<dbReference type="PROSITE" id="PS50011">
    <property type="entry name" value="PROTEIN_KINASE_DOM"/>
    <property type="match status" value="2"/>
</dbReference>
<dbReference type="Gene3D" id="1.10.510.10">
    <property type="entry name" value="Transferase(Phosphotransferase) domain 1"/>
    <property type="match status" value="2"/>
</dbReference>
<dbReference type="GO" id="GO:0000045">
    <property type="term" value="P:autophagosome assembly"/>
    <property type="evidence" value="ECO:0007669"/>
    <property type="project" value="TreeGrafter"/>
</dbReference>
<accession>A0A2Z6R920</accession>
<feature type="compositionally biased region" description="Low complexity" evidence="6">
    <location>
        <begin position="1086"/>
        <end position="1101"/>
    </location>
</feature>
<dbReference type="InterPro" id="IPR001245">
    <property type="entry name" value="Ser-Thr/Tyr_kinase_cat_dom"/>
</dbReference>
<reference evidence="8 9" key="1">
    <citation type="submission" date="2017-11" db="EMBL/GenBank/DDBJ databases">
        <title>The genome of Rhizophagus clarus HR1 reveals common genetic basis of auxotrophy among arbuscular mycorrhizal fungi.</title>
        <authorList>
            <person name="Kobayashi Y."/>
        </authorList>
    </citation>
    <scope>NUCLEOTIDE SEQUENCE [LARGE SCALE GENOMIC DNA]</scope>
    <source>
        <strain evidence="8 9">HR1</strain>
    </source>
</reference>
<sequence>MPSNLSRLFDDLKLEGEAKEKYEIIRRYRFGKDFNVVYKVYEKDNPKTNYVIKSYKTREEFERESQMLKELNGAKNITQMINFYPSKSIIVSECALYGLETFLGHQDYIQRHEEKGNIIKDIVSGLLELQKHDIVHTELAPKNIMYFQEKDGNTENWKLIDFDRACFVSTDNVKIKTNYSAPEVLRAYKEGTYIKASFEMDMFSFGLILYFLETGHHYWDGNNEEKEREIVSETIYLPLHDIADQTAACFVIKMLLDKNISHRMTLEGFMKTSFYTGKSEGDSIYGNSNNSTHNIQDYDLETTNIHKDNQDNYAKGELLYREKLTQESSRDFLEKYHNEMKLSLKMMNDKIDKYAKVLEDLSDLTKKIPQMLVKLKNEKVPRVFIMIPDQKDWKKPETWFSKPFRLLFVCEYKNQWHVPEQEGYKVLNVSQFIKKYGPWINLCLQTLCSVIRALTSNIFPESVAHILSSVFDINNSYNLKLIQYFQEIIDTVDISVKTMPDEEPDFVPLSNEIHTQYRMINASGLHQLEKFLDTQECASHFGGLIQCVDDKTQEVLWLCEEHSNEYKPVSSPLYSPKLLSPELRTTNISPSESTSPPTLYIEPITRKWDYSDFDKGKLISLLDPFYALEYVYKILCEVVMNAIGSERKHFRKDDIKKIAEEIHERMNNFKSLCKNWDNDSQKIQFIKILKNQAHLYIHYLILIVRYCVVKDVELLKQMKFLCADTIEISRIITAGKSFNKYLSKLISALNNNTPEIGRVLDNFDKEQDLDLKVNDDSIIVNYESLFRWYHVKNRTHNESLDTPSTGAQGEEILFEITKNRLDDDYLIIAKSLKHLSNENFLCMMKEIYFYSEHELNNDNIIEFRGYSIHDCRTTLFYEYTECDLSEYFHDPSANISKDWKEKIQIAWGISQGVRYLHDKDIIHLDLRSANILLKYDDGTGKIPVPKITNFFWSIYICSKKTLVCPKIKSSSEEDLIWKRWYDPDRLSHGNNFESILPSSDIYSLGLLFWEIVWCKAENLPFGEIPIKNLYNHLRNNNYERLPEIPEEYKSWEKLIKRMWKFKSGDRCDIKTVESTMRKLHKGRTNSASSSSSFLTPISPTSYTYPLSNQSSQSD</sequence>
<dbReference type="Pfam" id="PF00069">
    <property type="entry name" value="Pkinase"/>
    <property type="match status" value="1"/>
</dbReference>
<name>A0A2Z6R920_9GLOM</name>
<protein>
    <recommendedName>
        <fullName evidence="1">non-specific serine/threonine protein kinase</fullName>
        <ecNumber evidence="1">2.7.11.1</ecNumber>
    </recommendedName>
</protein>
<evidence type="ECO:0000256" key="1">
    <source>
        <dbReference type="ARBA" id="ARBA00012513"/>
    </source>
</evidence>
<dbReference type="GO" id="GO:0000407">
    <property type="term" value="C:phagophore assembly site"/>
    <property type="evidence" value="ECO:0007669"/>
    <property type="project" value="TreeGrafter"/>
</dbReference>
<dbReference type="EMBL" id="BEXD01000657">
    <property type="protein sequence ID" value="GBB89198.1"/>
    <property type="molecule type" value="Genomic_DNA"/>
</dbReference>
<dbReference type="GO" id="GO:0005829">
    <property type="term" value="C:cytosol"/>
    <property type="evidence" value="ECO:0007669"/>
    <property type="project" value="TreeGrafter"/>
</dbReference>
<evidence type="ECO:0000256" key="3">
    <source>
        <dbReference type="ARBA" id="ARBA00022741"/>
    </source>
</evidence>
<keyword evidence="9" id="KW-1185">Reference proteome</keyword>
<gene>
    <name evidence="8" type="ORF">RclHR1_01590003</name>
</gene>
<keyword evidence="5" id="KW-0067">ATP-binding</keyword>
<dbReference type="PANTHER" id="PTHR24348">
    <property type="entry name" value="SERINE/THREONINE-PROTEIN KINASE UNC-51-RELATED"/>
    <property type="match status" value="1"/>
</dbReference>
<dbReference type="InterPro" id="IPR000719">
    <property type="entry name" value="Prot_kinase_dom"/>
</dbReference>
<evidence type="ECO:0000256" key="4">
    <source>
        <dbReference type="ARBA" id="ARBA00022777"/>
    </source>
</evidence>
<proteinExistence type="predicted"/>
<evidence type="ECO:0000313" key="8">
    <source>
        <dbReference type="EMBL" id="GBB89198.1"/>
    </source>
</evidence>
<dbReference type="EC" id="2.7.11.1" evidence="1"/>
<dbReference type="AlphaFoldDB" id="A0A2Z6R920"/>
<dbReference type="InterPro" id="IPR045269">
    <property type="entry name" value="Atg1-like"/>
</dbReference>